<keyword evidence="2" id="KW-1185">Reference proteome</keyword>
<sequence length="564" mass="65404">MIDVEGEQIGKQHPLFEYLPELQGILNNNSFPVLVFYRRVKSKTTEVSQRIVKDDTKQHALVNVLQKILSNAHEIKEMDTLDLTPNREFWIISLLDSYPNIDVTHAQFLLNDFTFSMTSRMREEEKYGILIISKDMVMLCHSKFGEVTITPDFEVLPRMLDSDNIIRFVAFIKKKNGKIHVKYHEDYKTKFLMEWLGVSKKELFSYMGGKYRFESEFGGIKIALEFTEEDVYKLITGRFKGISLKDGQLMFESPIDGVPINLIRIGKKPYSDFEEFKQDFLVEYFTVDKIVQKYKELLNSHYTTSGLYQAFDDLKEVTILSRKSGKTEKTIPKRIDNLIPIFATRNKVEIKENLLKNIGMKVLNGEHVRIFHVGDEFSSKPTIIKSLEIYNTLSISEALSEIISATNTSETGRSYIDKLLLYVALKLLVSENQDKKLSFFLDRLSEKILSYIQISETKKVLRKEDVIIEYKSREELDGKDKAIIDRVSKDLKSKLENGTVVVFYFGFDEKSRSFDPISMGRINDNRLRIWENGVKTKTKASKVYFHAIPKEDSRKGMVLMVAIK</sequence>
<proteinExistence type="predicted"/>
<dbReference type="EMBL" id="CP014855">
    <property type="protein sequence ID" value="ASJ01166.1"/>
    <property type="molecule type" value="Genomic_DNA"/>
</dbReference>
<organism evidence="1 2">
    <name type="scientific">Thermococcus gorgonarius</name>
    <dbReference type="NCBI Taxonomy" id="71997"/>
    <lineage>
        <taxon>Archaea</taxon>
        <taxon>Methanobacteriati</taxon>
        <taxon>Methanobacteriota</taxon>
        <taxon>Thermococci</taxon>
        <taxon>Thermococcales</taxon>
        <taxon>Thermococcaceae</taxon>
        <taxon>Thermococcus</taxon>
    </lineage>
</organism>
<gene>
    <name evidence="1" type="ORF">A3K92_06555</name>
</gene>
<reference evidence="1 2" key="1">
    <citation type="submission" date="2016-03" db="EMBL/GenBank/DDBJ databases">
        <title>Complete genome sequence of Thermococcus gorgonarius.</title>
        <authorList>
            <person name="Oger P.M."/>
        </authorList>
    </citation>
    <scope>NUCLEOTIDE SEQUENCE [LARGE SCALE GENOMIC DNA]</scope>
    <source>
        <strain evidence="1 2">W-12</strain>
    </source>
</reference>
<accession>A0A2Z2M6D6</accession>
<protein>
    <submittedName>
        <fullName evidence="1">Uncharacterized protein</fullName>
    </submittedName>
</protein>
<dbReference type="KEGG" id="tgg:A3K92_06555"/>
<evidence type="ECO:0000313" key="1">
    <source>
        <dbReference type="EMBL" id="ASJ01166.1"/>
    </source>
</evidence>
<name>A0A2Z2M6D6_THEGO</name>
<evidence type="ECO:0000313" key="2">
    <source>
        <dbReference type="Proteomes" id="UP000250134"/>
    </source>
</evidence>
<dbReference type="Proteomes" id="UP000250134">
    <property type="component" value="Chromosome"/>
</dbReference>
<dbReference type="AlphaFoldDB" id="A0A2Z2M6D6"/>